<feature type="domain" description="Chitin synthase chs-1/2 N-terminal putative transporter" evidence="9">
    <location>
        <begin position="62"/>
        <end position="216"/>
    </location>
</feature>
<feature type="transmembrane region" description="Helical" evidence="8">
    <location>
        <begin position="171"/>
        <end position="194"/>
    </location>
</feature>
<comment type="caution">
    <text evidence="10">The sequence shown here is derived from an EMBL/GenBank/DDBJ whole genome shotgun (WGS) entry which is preliminary data.</text>
</comment>
<dbReference type="GO" id="GO:0006031">
    <property type="term" value="P:chitin biosynthetic process"/>
    <property type="evidence" value="ECO:0007669"/>
    <property type="project" value="TreeGrafter"/>
</dbReference>
<dbReference type="SUPFAM" id="SSF53448">
    <property type="entry name" value="Nucleotide-diphospho-sugar transferases"/>
    <property type="match status" value="1"/>
</dbReference>
<feature type="transmembrane region" description="Helical" evidence="8">
    <location>
        <begin position="346"/>
        <end position="363"/>
    </location>
</feature>
<dbReference type="AlphaFoldDB" id="A0A8K0KME2"/>
<sequence length="1027" mass="117803">MARRQSLFLTREDLDEDDEDEMSDDEDSLLNENLNNEGSELRKWDVFQDLPPEEESGSTMEHKWIEVSMKIMKFLSYIISFCMVLGCGIIAKGCILFMTSQLKPGRVTEFCNRELGREKHFTSVIPEEERIAWTWSLLIAIAAPELGAFIRSFRICIFKFWKKPPFWDFMVVAIMETFHAIGVSLLIFCILPNLDVLRGAMLTNCVCFIPGVLKLLCRNEDNQEEYSELKSGENEVANRWAYNAKAFNEDLGNKQQSKPLITRLKDLSFKGWRLIILDVLAIIAQGTGFVIWPLSEGGSKPQLWAIPFALLFISAGWWENFVSTNSPISIVSSIGKIKERLKDTRYFIYSIVSIWKILVKTIYSDSNGIGADISDAVPVGESIQVDVSYQAPICVFTLQILSAYLCYVFGKFACKICIQEFSFAFPLNLTVPVTIILLVAMCVQRAEDACAYYGAIPDYLFFDSPSIYLIQNFVFGQHVWLWLFWLLSQAWITLHIWTPKHDRVASTEKLFDDDYLEQSNLNMNLNSTDSTIKRSDTIPHIFACVTMWHETKEEMKEMLKSVMRLDSDQSARHNIQQYFRLPDPDYYKLEVHIFFDDAFTINEDDEKVVNQFVKYLMETIDDAAIHVHEAHIKIRAPKKYPTPYGGRLVWTLPGKTKMVAHLKDKTRIRQKKRWSQVMYMYYLLGHRLMDRPIDPKRKEIRAENTFILALDGDIDFQPNSVQLLVDLMKKNRNLGAACGRIHPIGTGEDRWLCTLLLQRGHHVEYSAASDAYTHCPEGFNEFYNQRRRWVPSTMANIFDLLGDFNRTVENNANISTLYIIYQMVLMAGTVLGPGTIFLMLVGAFVAAFKIDNWTSFYYNLIPILIYMAVCFLCESKVQIEEEMKRKAEEAKKSGKTKSFLGFLGPAGANDQSGSFELSFAGLFKCMMCTHKDEKKAEEKELLLKISDSLTSLGKRLDGIDRIIDPRVMNSGRRRSVISTTPPSFLNTLQEEVDESKDDDQESDNSDSGSTVSGEIYYFNKTCQKLQV</sequence>
<evidence type="ECO:0000256" key="7">
    <source>
        <dbReference type="SAM" id="MobiDB-lite"/>
    </source>
</evidence>
<feature type="compositionally biased region" description="Acidic residues" evidence="7">
    <location>
        <begin position="990"/>
        <end position="1004"/>
    </location>
</feature>
<evidence type="ECO:0000313" key="11">
    <source>
        <dbReference type="Proteomes" id="UP000792457"/>
    </source>
</evidence>
<evidence type="ECO:0000256" key="4">
    <source>
        <dbReference type="ARBA" id="ARBA00022692"/>
    </source>
</evidence>
<feature type="domain" description="Chitin synthase chs-1/2 N-terminal putative transporter" evidence="9">
    <location>
        <begin position="260"/>
        <end position="456"/>
    </location>
</feature>
<evidence type="ECO:0000256" key="2">
    <source>
        <dbReference type="ARBA" id="ARBA00012543"/>
    </source>
</evidence>
<gene>
    <name evidence="10" type="ORF">J437_LFUL017831</name>
</gene>
<evidence type="ECO:0000256" key="5">
    <source>
        <dbReference type="ARBA" id="ARBA00022989"/>
    </source>
</evidence>
<feature type="transmembrane region" description="Helical" evidence="8">
    <location>
        <begin position="301"/>
        <end position="318"/>
    </location>
</feature>
<feature type="transmembrane region" description="Helical" evidence="8">
    <location>
        <begin position="389"/>
        <end position="409"/>
    </location>
</feature>
<dbReference type="InterPro" id="IPR004835">
    <property type="entry name" value="Chitin_synth"/>
</dbReference>
<dbReference type="Pfam" id="PF03142">
    <property type="entry name" value="Chitin_synth_2"/>
    <property type="match status" value="1"/>
</dbReference>
<feature type="compositionally biased region" description="Acidic residues" evidence="7">
    <location>
        <begin position="13"/>
        <end position="29"/>
    </location>
</feature>
<dbReference type="GO" id="GO:0004100">
    <property type="term" value="F:chitin synthase activity"/>
    <property type="evidence" value="ECO:0007669"/>
    <property type="project" value="UniProtKB-EC"/>
</dbReference>
<dbReference type="PANTHER" id="PTHR22914">
    <property type="entry name" value="CHITIN SYNTHASE"/>
    <property type="match status" value="1"/>
</dbReference>
<feature type="region of interest" description="Disordered" evidence="7">
    <location>
        <begin position="1"/>
        <end position="36"/>
    </location>
</feature>
<dbReference type="GO" id="GO:0016020">
    <property type="term" value="C:membrane"/>
    <property type="evidence" value="ECO:0007669"/>
    <property type="project" value="UniProtKB-SubCell"/>
</dbReference>
<dbReference type="GO" id="GO:0071944">
    <property type="term" value="C:cell periphery"/>
    <property type="evidence" value="ECO:0007669"/>
    <property type="project" value="TreeGrafter"/>
</dbReference>
<dbReference type="EC" id="2.4.1.16" evidence="2"/>
<dbReference type="PANTHER" id="PTHR22914:SF42">
    <property type="entry name" value="CHITIN SYNTHASE"/>
    <property type="match status" value="1"/>
</dbReference>
<reference evidence="10" key="1">
    <citation type="submission" date="2013-04" db="EMBL/GenBank/DDBJ databases">
        <authorList>
            <person name="Qu J."/>
            <person name="Murali S.C."/>
            <person name="Bandaranaike D."/>
            <person name="Bellair M."/>
            <person name="Blankenburg K."/>
            <person name="Chao H."/>
            <person name="Dinh H."/>
            <person name="Doddapaneni H."/>
            <person name="Downs B."/>
            <person name="Dugan-Rocha S."/>
            <person name="Elkadiri S."/>
            <person name="Gnanaolivu R.D."/>
            <person name="Hernandez B."/>
            <person name="Javaid M."/>
            <person name="Jayaseelan J.C."/>
            <person name="Lee S."/>
            <person name="Li M."/>
            <person name="Ming W."/>
            <person name="Munidasa M."/>
            <person name="Muniz J."/>
            <person name="Nguyen L."/>
            <person name="Ongeri F."/>
            <person name="Osuji N."/>
            <person name="Pu L.-L."/>
            <person name="Puazo M."/>
            <person name="Qu C."/>
            <person name="Quiroz J."/>
            <person name="Raj R."/>
            <person name="Weissenberger G."/>
            <person name="Xin Y."/>
            <person name="Zou X."/>
            <person name="Han Y."/>
            <person name="Richards S."/>
            <person name="Worley K."/>
            <person name="Muzny D."/>
            <person name="Gibbs R."/>
        </authorList>
    </citation>
    <scope>NUCLEOTIDE SEQUENCE</scope>
    <source>
        <strain evidence="10">Sampled in the wild</strain>
    </source>
</reference>
<feature type="transmembrane region" description="Helical" evidence="8">
    <location>
        <begin position="856"/>
        <end position="875"/>
    </location>
</feature>
<feature type="transmembrane region" description="Helical" evidence="8">
    <location>
        <begin position="274"/>
        <end position="295"/>
    </location>
</feature>
<evidence type="ECO:0000256" key="3">
    <source>
        <dbReference type="ARBA" id="ARBA00022676"/>
    </source>
</evidence>
<dbReference type="OrthoDB" id="370884at2759"/>
<keyword evidence="4 8" id="KW-0812">Transmembrane</keyword>
<accession>A0A8K0KME2</accession>
<dbReference type="InterPro" id="IPR029044">
    <property type="entry name" value="Nucleotide-diphossugar_trans"/>
</dbReference>
<evidence type="ECO:0000259" key="9">
    <source>
        <dbReference type="Pfam" id="PF23000"/>
    </source>
</evidence>
<feature type="transmembrane region" description="Helical" evidence="8">
    <location>
        <begin position="74"/>
        <end position="98"/>
    </location>
</feature>
<keyword evidence="11" id="KW-1185">Reference proteome</keyword>
<evidence type="ECO:0000256" key="1">
    <source>
        <dbReference type="ARBA" id="ARBA00004141"/>
    </source>
</evidence>
<dbReference type="Pfam" id="PF23000">
    <property type="entry name" value="ChitinSynthase_IV_N"/>
    <property type="match status" value="2"/>
</dbReference>
<dbReference type="Proteomes" id="UP000792457">
    <property type="component" value="Unassembled WGS sequence"/>
</dbReference>
<comment type="subcellular location">
    <subcellularLocation>
        <location evidence="1">Membrane</location>
        <topology evidence="1">Multi-pass membrane protein</topology>
    </subcellularLocation>
</comment>
<protein>
    <recommendedName>
        <fullName evidence="2">chitin synthase</fullName>
        <ecNumber evidence="2">2.4.1.16</ecNumber>
    </recommendedName>
</protein>
<name>A0A8K0KME2_LADFU</name>
<organism evidence="10 11">
    <name type="scientific">Ladona fulva</name>
    <name type="common">Scarce chaser dragonfly</name>
    <name type="synonym">Libellula fulva</name>
    <dbReference type="NCBI Taxonomy" id="123851"/>
    <lineage>
        <taxon>Eukaryota</taxon>
        <taxon>Metazoa</taxon>
        <taxon>Ecdysozoa</taxon>
        <taxon>Arthropoda</taxon>
        <taxon>Hexapoda</taxon>
        <taxon>Insecta</taxon>
        <taxon>Pterygota</taxon>
        <taxon>Palaeoptera</taxon>
        <taxon>Odonata</taxon>
        <taxon>Epiprocta</taxon>
        <taxon>Anisoptera</taxon>
        <taxon>Libelluloidea</taxon>
        <taxon>Libellulidae</taxon>
        <taxon>Ladona</taxon>
    </lineage>
</organism>
<feature type="transmembrane region" description="Helical" evidence="8">
    <location>
        <begin position="824"/>
        <end position="850"/>
    </location>
</feature>
<feature type="transmembrane region" description="Helical" evidence="8">
    <location>
        <begin position="421"/>
        <end position="446"/>
    </location>
</feature>
<reference evidence="10" key="2">
    <citation type="submission" date="2017-10" db="EMBL/GenBank/DDBJ databases">
        <title>Ladona fulva Genome sequencing and assembly.</title>
        <authorList>
            <person name="Murali S."/>
            <person name="Richards S."/>
            <person name="Bandaranaike D."/>
            <person name="Bellair M."/>
            <person name="Blankenburg K."/>
            <person name="Chao H."/>
            <person name="Dinh H."/>
            <person name="Doddapaneni H."/>
            <person name="Dugan-Rocha S."/>
            <person name="Elkadiri S."/>
            <person name="Gnanaolivu R."/>
            <person name="Hernandez B."/>
            <person name="Skinner E."/>
            <person name="Javaid M."/>
            <person name="Lee S."/>
            <person name="Li M."/>
            <person name="Ming W."/>
            <person name="Munidasa M."/>
            <person name="Muniz J."/>
            <person name="Nguyen L."/>
            <person name="Hughes D."/>
            <person name="Osuji N."/>
            <person name="Pu L.-L."/>
            <person name="Puazo M."/>
            <person name="Qu C."/>
            <person name="Quiroz J."/>
            <person name="Raj R."/>
            <person name="Weissenberger G."/>
            <person name="Xin Y."/>
            <person name="Zou X."/>
            <person name="Han Y."/>
            <person name="Worley K."/>
            <person name="Muzny D."/>
            <person name="Gibbs R."/>
        </authorList>
    </citation>
    <scope>NUCLEOTIDE SEQUENCE</scope>
    <source>
        <strain evidence="10">Sampled in the wild</strain>
    </source>
</reference>
<evidence type="ECO:0000256" key="6">
    <source>
        <dbReference type="ARBA" id="ARBA00023136"/>
    </source>
</evidence>
<proteinExistence type="predicted"/>
<evidence type="ECO:0000313" key="10">
    <source>
        <dbReference type="EMBL" id="KAG8237767.1"/>
    </source>
</evidence>
<feature type="transmembrane region" description="Helical" evidence="8">
    <location>
        <begin position="466"/>
        <end position="487"/>
    </location>
</feature>
<keyword evidence="3" id="KW-0328">Glycosyltransferase</keyword>
<keyword evidence="6 8" id="KW-0472">Membrane</keyword>
<keyword evidence="5 8" id="KW-1133">Transmembrane helix</keyword>
<evidence type="ECO:0000256" key="8">
    <source>
        <dbReference type="SAM" id="Phobius"/>
    </source>
</evidence>
<dbReference type="EMBL" id="KZ309222">
    <property type="protein sequence ID" value="KAG8237767.1"/>
    <property type="molecule type" value="Genomic_DNA"/>
</dbReference>
<keyword evidence="3" id="KW-0808">Transferase</keyword>
<feature type="region of interest" description="Disordered" evidence="7">
    <location>
        <begin position="973"/>
        <end position="1012"/>
    </location>
</feature>
<feature type="compositionally biased region" description="Polar residues" evidence="7">
    <location>
        <begin position="976"/>
        <end position="989"/>
    </location>
</feature>
<dbReference type="InterPro" id="IPR055120">
    <property type="entry name" value="Chs-1/2_IV_N"/>
</dbReference>